<accession>A0A1G4I7R9</accession>
<dbReference type="GO" id="GO:0036064">
    <property type="term" value="C:ciliary basal body"/>
    <property type="evidence" value="ECO:0007669"/>
    <property type="project" value="TreeGrafter"/>
</dbReference>
<dbReference type="EMBL" id="CZPT02000861">
    <property type="protein sequence ID" value="SCU67990.1"/>
    <property type="molecule type" value="Genomic_DNA"/>
</dbReference>
<dbReference type="RefSeq" id="XP_067079234.1">
    <property type="nucleotide sequence ID" value="XM_067223133.1"/>
</dbReference>
<dbReference type="AlphaFoldDB" id="A0A1G4I7R9"/>
<evidence type="ECO:0000313" key="4">
    <source>
        <dbReference type="EMBL" id="SCU67990.1"/>
    </source>
</evidence>
<evidence type="ECO:0000256" key="2">
    <source>
        <dbReference type="ARBA" id="ARBA00022737"/>
    </source>
</evidence>
<dbReference type="PANTHER" id="PTHR19853">
    <property type="entry name" value="WD REPEAT CONTAINING PROTEIN 3 WDR3"/>
    <property type="match status" value="1"/>
</dbReference>
<feature type="region of interest" description="Disordered" evidence="3">
    <location>
        <begin position="1048"/>
        <end position="1067"/>
    </location>
</feature>
<dbReference type="InterPro" id="IPR035969">
    <property type="entry name" value="Rab-GAP_TBC_sf"/>
</dbReference>
<protein>
    <recommendedName>
        <fullName evidence="6">TBC1 domain family member 31</fullName>
    </recommendedName>
</protein>
<sequence>MSVALDENTVSIPLWPVNGVPTRSTGQILQATLTGKETPRFTLTFFDPQNPTTLYACTSSSLVYAFFLNKNVVRLFIALECAITAMTCFSCSGSSLFVCATGDNSLVWVDCASGRIVKRMKTPHQHAVNMIRLSHVIGDHRSIVTASRESLAVWDVARMACRMCSNGKSTKEKREFLSIHTGRQSLLTVERFGRVTMWEPSTLSPSKSIMLAMQPRASAFCQKCLAIGGPGPLVGLLEVEGLTPIGCVQLSTAPVATRSLFIINDTLLACELTSGTVVFVVIGNYTVSFSLDAPHTGAVPRKMTSFSLSGPSFAAFAQGEKLTIFHLPTARQHYVHRERLGGGYSDSTLPTRLHSFVQGKSNAYREGASRASKKCARDENPGSDVELPRPYLRPADKDVNKWVKVKALPAGVQDEVKSTKDTAGGRVEPLERTGKDRKVEKGIGPRRKGGVELSLRPSLDEESRKANMNHLQQLLLRYGLFPDTYRAVTWRFLLQLPDKRFTASQYAQLASKGTHPSAHILMKPFRLANDGVQTSMEKALSVLVWHVPMFAAIHFLPMVVYPFLHPFEGDVQSVVEVVLVFLSNWGKEFFQFYPQQPVALTTLLDRLLRAEDAELHRHLSMSGVLVEEWGWEPLRSIYSDTVKPAEWLQVLDHTFFNEPLWFFLFHIRWMISIRSDIMKFRDQREIMNSILTTHDVDVNRIIGETYRLQARCPRGELTNPYSKLETLANYAYPTLWKYNEENVERKLNDMKLLQEQIERSKASSQEIAKICDQLAQADVLEEVYVRKQQAEAAARVSAKADSWKGEVAREMERQYTRDMEKMLRLRQMRQQIEQSGRLEVLNEELECANIQVDHLHEIRQREATHWMLADQLSEQELLHLEEAARNRLKGAKKAVESGTVGAERSPVTDGGEFGEVKSRMTTATPDVVSVARPLSASPGEQQLTYDLGNPMNVYRALQNSAAREMVGRRISSETGGKRVQRSYDDTHVAEVVSTVGATFQRQHGDHLIAAFGKASDSRSERGAALYDNLLPPDASPSETQTLCSSDLNRHTTEHPQTSESYEPSSAATVLLRPQDPGAYRLQRWSR</sequence>
<dbReference type="Gene3D" id="2.130.10.10">
    <property type="entry name" value="YVTN repeat-like/Quinoprotein amine dehydrogenase"/>
    <property type="match status" value="1"/>
</dbReference>
<proteinExistence type="predicted"/>
<dbReference type="GeneID" id="92381351"/>
<feature type="region of interest" description="Disordered" evidence="3">
    <location>
        <begin position="365"/>
        <end position="391"/>
    </location>
</feature>
<dbReference type="Gene3D" id="1.10.472.80">
    <property type="entry name" value="Ypt/Rab-GAP domain of gyp1p, domain 3"/>
    <property type="match status" value="1"/>
</dbReference>
<dbReference type="GO" id="GO:0060271">
    <property type="term" value="P:cilium assembly"/>
    <property type="evidence" value="ECO:0007669"/>
    <property type="project" value="TreeGrafter"/>
</dbReference>
<feature type="compositionally biased region" description="Polar residues" evidence="3">
    <location>
        <begin position="1054"/>
        <end position="1067"/>
    </location>
</feature>
<comment type="caution">
    <text evidence="4">The sequence shown here is derived from an EMBL/GenBank/DDBJ whole genome shotgun (WGS) entry which is preliminary data.</text>
</comment>
<organism evidence="4 5">
    <name type="scientific">Trypanosoma equiperdum</name>
    <dbReference type="NCBI Taxonomy" id="5694"/>
    <lineage>
        <taxon>Eukaryota</taxon>
        <taxon>Discoba</taxon>
        <taxon>Euglenozoa</taxon>
        <taxon>Kinetoplastea</taxon>
        <taxon>Metakinetoplastina</taxon>
        <taxon>Trypanosomatida</taxon>
        <taxon>Trypanosomatidae</taxon>
        <taxon>Trypanosoma</taxon>
    </lineage>
</organism>
<dbReference type="PANTHER" id="PTHR19853:SF1">
    <property type="entry name" value="TBC1 DOMAIN FAMILY MEMBER 31"/>
    <property type="match status" value="1"/>
</dbReference>
<keyword evidence="1" id="KW-0853">WD repeat</keyword>
<dbReference type="InterPro" id="IPR015943">
    <property type="entry name" value="WD40/YVTN_repeat-like_dom_sf"/>
</dbReference>
<dbReference type="SUPFAM" id="SSF50978">
    <property type="entry name" value="WD40 repeat-like"/>
    <property type="match status" value="1"/>
</dbReference>
<dbReference type="InterPro" id="IPR036322">
    <property type="entry name" value="WD40_repeat_dom_sf"/>
</dbReference>
<keyword evidence="5" id="KW-1185">Reference proteome</keyword>
<evidence type="ECO:0000256" key="3">
    <source>
        <dbReference type="SAM" id="MobiDB-lite"/>
    </source>
</evidence>
<gene>
    <name evidence="4" type="ORF">TEOVI_000741700</name>
</gene>
<reference evidence="4" key="1">
    <citation type="submission" date="2016-09" db="EMBL/GenBank/DDBJ databases">
        <authorList>
            <person name="Hebert L."/>
            <person name="Moumen B."/>
        </authorList>
    </citation>
    <scope>NUCLEOTIDE SEQUENCE [LARGE SCALE GENOMIC DNA]</scope>
    <source>
        <strain evidence="4">OVI</strain>
    </source>
</reference>
<evidence type="ECO:0000256" key="1">
    <source>
        <dbReference type="ARBA" id="ARBA00022574"/>
    </source>
</evidence>
<dbReference type="SUPFAM" id="SSF47923">
    <property type="entry name" value="Ypt/Rab-GAP domain of gyp1p"/>
    <property type="match status" value="1"/>
</dbReference>
<evidence type="ECO:0000313" key="5">
    <source>
        <dbReference type="Proteomes" id="UP000195570"/>
    </source>
</evidence>
<dbReference type="VEuPathDB" id="TriTrypDB:TEOVI_000741700"/>
<dbReference type="InterPro" id="IPR051570">
    <property type="entry name" value="TBC1_cilium_biogenesis"/>
</dbReference>
<evidence type="ECO:0008006" key="6">
    <source>
        <dbReference type="Google" id="ProtNLM"/>
    </source>
</evidence>
<dbReference type="Proteomes" id="UP000195570">
    <property type="component" value="Unassembled WGS sequence"/>
</dbReference>
<keyword evidence="2" id="KW-0677">Repeat</keyword>
<name>A0A1G4I7R9_TRYEQ</name>